<feature type="transmembrane region" description="Helical" evidence="8">
    <location>
        <begin position="114"/>
        <end position="138"/>
    </location>
</feature>
<keyword evidence="4 8" id="KW-0812">Transmembrane</keyword>
<keyword evidence="3" id="KW-1003">Cell membrane</keyword>
<keyword evidence="5" id="KW-0769">Symport</keyword>
<feature type="transmembrane region" description="Helical" evidence="8">
    <location>
        <begin position="239"/>
        <end position="263"/>
    </location>
</feature>
<evidence type="ECO:0000313" key="10">
    <source>
        <dbReference type="EMBL" id="MFF0458598.1"/>
    </source>
</evidence>
<dbReference type="PROSITE" id="PS50850">
    <property type="entry name" value="MFS"/>
    <property type="match status" value="1"/>
</dbReference>
<evidence type="ECO:0000256" key="1">
    <source>
        <dbReference type="ARBA" id="ARBA00004651"/>
    </source>
</evidence>
<dbReference type="PANTHER" id="PTHR43528:SF1">
    <property type="entry name" value="ALPHA-KETOGLUTARATE PERMEASE"/>
    <property type="match status" value="1"/>
</dbReference>
<feature type="transmembrane region" description="Helical" evidence="8">
    <location>
        <begin position="150"/>
        <end position="172"/>
    </location>
</feature>
<feature type="transmembrane region" description="Helical" evidence="8">
    <location>
        <begin position="12"/>
        <end position="33"/>
    </location>
</feature>
<evidence type="ECO:0000256" key="3">
    <source>
        <dbReference type="ARBA" id="ARBA00022475"/>
    </source>
</evidence>
<feature type="transmembrane region" description="Helical" evidence="8">
    <location>
        <begin position="303"/>
        <end position="322"/>
    </location>
</feature>
<evidence type="ECO:0000259" key="9">
    <source>
        <dbReference type="PROSITE" id="PS50850"/>
    </source>
</evidence>
<feature type="transmembrane region" description="Helical" evidence="8">
    <location>
        <begin position="367"/>
        <end position="387"/>
    </location>
</feature>
<dbReference type="InterPro" id="IPR051084">
    <property type="entry name" value="H+-coupled_symporters"/>
</dbReference>
<feature type="domain" description="Major facilitator superfamily (MFS) profile" evidence="9">
    <location>
        <begin position="12"/>
        <end position="419"/>
    </location>
</feature>
<evidence type="ECO:0000313" key="11">
    <source>
        <dbReference type="Proteomes" id="UP001601521"/>
    </source>
</evidence>
<dbReference type="Proteomes" id="UP001601521">
    <property type="component" value="Unassembled WGS sequence"/>
</dbReference>
<feature type="transmembrane region" description="Helical" evidence="8">
    <location>
        <begin position="53"/>
        <end position="75"/>
    </location>
</feature>
<dbReference type="PANTHER" id="PTHR43528">
    <property type="entry name" value="ALPHA-KETOGLUTARATE PERMEASE"/>
    <property type="match status" value="1"/>
</dbReference>
<organism evidence="10 11">
    <name type="scientific">Nocardia africana</name>
    <dbReference type="NCBI Taxonomy" id="134964"/>
    <lineage>
        <taxon>Bacteria</taxon>
        <taxon>Bacillati</taxon>
        <taxon>Actinomycetota</taxon>
        <taxon>Actinomycetes</taxon>
        <taxon>Mycobacteriales</taxon>
        <taxon>Nocardiaceae</taxon>
        <taxon>Nocardia</taxon>
    </lineage>
</organism>
<feature type="transmembrane region" description="Helical" evidence="8">
    <location>
        <begin position="399"/>
        <end position="421"/>
    </location>
</feature>
<keyword evidence="7 8" id="KW-0472">Membrane</keyword>
<evidence type="ECO:0000256" key="8">
    <source>
        <dbReference type="SAM" id="Phobius"/>
    </source>
</evidence>
<dbReference type="InterPro" id="IPR036259">
    <property type="entry name" value="MFS_trans_sf"/>
</dbReference>
<accession>A0ABW6NU79</accession>
<dbReference type="EMBL" id="JBIALX010000032">
    <property type="protein sequence ID" value="MFF0458598.1"/>
    <property type="molecule type" value="Genomic_DNA"/>
</dbReference>
<reference evidence="10 11" key="1">
    <citation type="submission" date="2024-10" db="EMBL/GenBank/DDBJ databases">
        <title>The Natural Products Discovery Center: Release of the First 8490 Sequenced Strains for Exploring Actinobacteria Biosynthetic Diversity.</title>
        <authorList>
            <person name="Kalkreuter E."/>
            <person name="Kautsar S.A."/>
            <person name="Yang D."/>
            <person name="Bader C.D."/>
            <person name="Teijaro C.N."/>
            <person name="Fluegel L."/>
            <person name="Davis C.M."/>
            <person name="Simpson J.R."/>
            <person name="Lauterbach L."/>
            <person name="Steele A.D."/>
            <person name="Gui C."/>
            <person name="Meng S."/>
            <person name="Li G."/>
            <person name="Viehrig K."/>
            <person name="Ye F."/>
            <person name="Su P."/>
            <person name="Kiefer A.F."/>
            <person name="Nichols A."/>
            <person name="Cepeda A.J."/>
            <person name="Yan W."/>
            <person name="Fan B."/>
            <person name="Jiang Y."/>
            <person name="Adhikari A."/>
            <person name="Zheng C.-J."/>
            <person name="Schuster L."/>
            <person name="Cowan T.M."/>
            <person name="Smanski M.J."/>
            <person name="Chevrette M.G."/>
            <person name="De Carvalho L.P.S."/>
            <person name="Shen B."/>
        </authorList>
    </citation>
    <scope>NUCLEOTIDE SEQUENCE [LARGE SCALE GENOMIC DNA]</scope>
    <source>
        <strain evidence="10 11">NPDC004550</strain>
    </source>
</reference>
<sequence length="439" mass="46052">MNGIDRAARGKVLIGGAIGNFVEWYDFALYGYFATTIAHLFFPKEDPTGALLSTFAILAVSFAARPIGGVAFGYLGDRWGRRTALLWSVLLMSAGTVGIGLLPGDAQIGAFAPALLLVCRLVQGFAAGGEWASATIFVIEHAPVGRRGRYASVSPLSNYVGGAFGALVSMAITATTTPEQLASWGWRLPFILALPLALFGLYLRLRVEDSPVFTALQSDGNVESFPLVQAFRVAKKPMFVLMGWVMASSVAYYLMVTFLVSYLGTTRAFSYTASLVVQLVFTFGAAACCLLAGLVVDRLGLKRVAVTAALCLGFWAVPAFILLQRSPLVGACLTVAVFAVLSGGINVTTALLLELFPASVRSSASGLTFNLAYAVFGGTAPYLATWFVGAGHLIAPGYYLAGLCVIAALAVTIGIGGRAAVDHGNEITQSPVSGPMEAV</sequence>
<keyword evidence="11" id="KW-1185">Reference proteome</keyword>
<protein>
    <submittedName>
        <fullName evidence="10">MFS transporter</fullName>
    </submittedName>
</protein>
<keyword evidence="6 8" id="KW-1133">Transmembrane helix</keyword>
<comment type="caution">
    <text evidence="10">The sequence shown here is derived from an EMBL/GenBank/DDBJ whole genome shotgun (WGS) entry which is preliminary data.</text>
</comment>
<dbReference type="InterPro" id="IPR020846">
    <property type="entry name" value="MFS_dom"/>
</dbReference>
<evidence type="ECO:0000256" key="7">
    <source>
        <dbReference type="ARBA" id="ARBA00023136"/>
    </source>
</evidence>
<feature type="transmembrane region" description="Helical" evidence="8">
    <location>
        <begin position="328"/>
        <end position="355"/>
    </location>
</feature>
<comment type="subcellular location">
    <subcellularLocation>
        <location evidence="1">Cell membrane</location>
        <topology evidence="1">Multi-pass membrane protein</topology>
    </subcellularLocation>
</comment>
<feature type="transmembrane region" description="Helical" evidence="8">
    <location>
        <begin position="184"/>
        <end position="203"/>
    </location>
</feature>
<dbReference type="Gene3D" id="1.20.1250.20">
    <property type="entry name" value="MFS general substrate transporter like domains"/>
    <property type="match status" value="2"/>
</dbReference>
<dbReference type="Pfam" id="PF00083">
    <property type="entry name" value="Sugar_tr"/>
    <property type="match status" value="1"/>
</dbReference>
<evidence type="ECO:0000256" key="4">
    <source>
        <dbReference type="ARBA" id="ARBA00022692"/>
    </source>
</evidence>
<proteinExistence type="predicted"/>
<feature type="transmembrane region" description="Helical" evidence="8">
    <location>
        <begin position="84"/>
        <end position="102"/>
    </location>
</feature>
<dbReference type="RefSeq" id="WP_387256230.1">
    <property type="nucleotide sequence ID" value="NZ_JBIALX010000032.1"/>
</dbReference>
<evidence type="ECO:0000256" key="6">
    <source>
        <dbReference type="ARBA" id="ARBA00022989"/>
    </source>
</evidence>
<dbReference type="PROSITE" id="PS00217">
    <property type="entry name" value="SUGAR_TRANSPORT_2"/>
    <property type="match status" value="1"/>
</dbReference>
<dbReference type="InterPro" id="IPR005828">
    <property type="entry name" value="MFS_sugar_transport-like"/>
</dbReference>
<gene>
    <name evidence="10" type="ORF">ACFYTH_35080</name>
</gene>
<evidence type="ECO:0000256" key="2">
    <source>
        <dbReference type="ARBA" id="ARBA00022448"/>
    </source>
</evidence>
<feature type="transmembrane region" description="Helical" evidence="8">
    <location>
        <begin position="275"/>
        <end position="296"/>
    </location>
</feature>
<keyword evidence="2" id="KW-0813">Transport</keyword>
<name>A0ABW6NU79_9NOCA</name>
<dbReference type="SUPFAM" id="SSF103473">
    <property type="entry name" value="MFS general substrate transporter"/>
    <property type="match status" value="1"/>
</dbReference>
<evidence type="ECO:0000256" key="5">
    <source>
        <dbReference type="ARBA" id="ARBA00022847"/>
    </source>
</evidence>
<dbReference type="InterPro" id="IPR005829">
    <property type="entry name" value="Sugar_transporter_CS"/>
</dbReference>